<sequence>MTTKISNRSRSCDQKREKSLLTSPASSSKLSGKFESERIPTEVWFRIFSFVIESACRHEEVDHFHLGWRDEVETLIDVEERSKALAPIRLVSRHWLHLSTPLYFQKLLVPNRNDEVYSAYILRLTHLLAASPPPRVPRGHKDIPYGQHVREIIIKITNPCAISDLLLSIHQLVPHVVQLSSLRLSQLPSLLSPAVVFPRLNSLSELSAVTIPTPSATFCRHMNGPSPIAVEESFLSLVNHHPLLQRLSCRGFRLDSSRFIDILRSSLLSVPLVDHLNTSALEFSGLRSLHFGLDCVLDLELLKRLPSATPFLEQLHVDAGCRIIDEQNVTGGVDRWNILKLVGALPSLSKFSLIGRQSLPNPEMDWWECEDILKVGKNLKQLNLRIGSTGEGILSDMQQLKGLNIWHNSHVHGYEGWGIIPIKHTVEVGNLGRALCRAGLAWPSDENGRKDIWLKLKSLTSSLHHINSSSQRSSFS</sequence>
<dbReference type="AlphaFoldDB" id="F4S4X8"/>
<protein>
    <recommendedName>
        <fullName evidence="4">F-box domain-containing protein</fullName>
    </recommendedName>
</protein>
<feature type="compositionally biased region" description="Polar residues" evidence="1">
    <location>
        <begin position="20"/>
        <end position="30"/>
    </location>
</feature>
<dbReference type="KEGG" id="mlr:MELLADRAFT_73209"/>
<dbReference type="InParanoid" id="F4S4X8"/>
<accession>F4S4X8</accession>
<dbReference type="EMBL" id="GL883149">
    <property type="protein sequence ID" value="EGG00304.1"/>
    <property type="molecule type" value="Genomic_DNA"/>
</dbReference>
<dbReference type="HOGENOM" id="CLU_034769_0_0_1"/>
<name>F4S4X8_MELLP</name>
<dbReference type="Proteomes" id="UP000001072">
    <property type="component" value="Unassembled WGS sequence"/>
</dbReference>
<evidence type="ECO:0008006" key="4">
    <source>
        <dbReference type="Google" id="ProtNLM"/>
    </source>
</evidence>
<dbReference type="RefSeq" id="XP_007416503.1">
    <property type="nucleotide sequence ID" value="XM_007416441.1"/>
</dbReference>
<organism evidence="3">
    <name type="scientific">Melampsora larici-populina (strain 98AG31 / pathotype 3-4-7)</name>
    <name type="common">Poplar leaf rust fungus</name>
    <dbReference type="NCBI Taxonomy" id="747676"/>
    <lineage>
        <taxon>Eukaryota</taxon>
        <taxon>Fungi</taxon>
        <taxon>Dikarya</taxon>
        <taxon>Basidiomycota</taxon>
        <taxon>Pucciniomycotina</taxon>
        <taxon>Pucciniomycetes</taxon>
        <taxon>Pucciniales</taxon>
        <taxon>Melampsoraceae</taxon>
        <taxon>Melampsora</taxon>
    </lineage>
</organism>
<evidence type="ECO:0000313" key="2">
    <source>
        <dbReference type="EMBL" id="EGG00304.1"/>
    </source>
</evidence>
<evidence type="ECO:0000313" key="3">
    <source>
        <dbReference type="Proteomes" id="UP000001072"/>
    </source>
</evidence>
<keyword evidence="3" id="KW-1185">Reference proteome</keyword>
<proteinExistence type="predicted"/>
<reference evidence="3" key="1">
    <citation type="journal article" date="2011" name="Proc. Natl. Acad. Sci. U.S.A.">
        <title>Obligate biotrophy features unraveled by the genomic analysis of rust fungi.</title>
        <authorList>
            <person name="Duplessis S."/>
            <person name="Cuomo C.A."/>
            <person name="Lin Y.-C."/>
            <person name="Aerts A."/>
            <person name="Tisserant E."/>
            <person name="Veneault-Fourrey C."/>
            <person name="Joly D.L."/>
            <person name="Hacquard S."/>
            <person name="Amselem J."/>
            <person name="Cantarel B.L."/>
            <person name="Chiu R."/>
            <person name="Coutinho P.M."/>
            <person name="Feau N."/>
            <person name="Field M."/>
            <person name="Frey P."/>
            <person name="Gelhaye E."/>
            <person name="Goldberg J."/>
            <person name="Grabherr M.G."/>
            <person name="Kodira C.D."/>
            <person name="Kohler A."/>
            <person name="Kuees U."/>
            <person name="Lindquist E.A."/>
            <person name="Lucas S.M."/>
            <person name="Mago R."/>
            <person name="Mauceli E."/>
            <person name="Morin E."/>
            <person name="Murat C."/>
            <person name="Pangilinan J.L."/>
            <person name="Park R."/>
            <person name="Pearson M."/>
            <person name="Quesneville H."/>
            <person name="Rouhier N."/>
            <person name="Sakthikumar S."/>
            <person name="Salamov A.A."/>
            <person name="Schmutz J."/>
            <person name="Selles B."/>
            <person name="Shapiro H."/>
            <person name="Tanguay P."/>
            <person name="Tuskan G.A."/>
            <person name="Henrissat B."/>
            <person name="Van de Peer Y."/>
            <person name="Rouze P."/>
            <person name="Ellis J.G."/>
            <person name="Dodds P.N."/>
            <person name="Schein J.E."/>
            <person name="Zhong S."/>
            <person name="Hamelin R.C."/>
            <person name="Grigoriev I.V."/>
            <person name="Szabo L.J."/>
            <person name="Martin F."/>
        </authorList>
    </citation>
    <scope>NUCLEOTIDE SEQUENCE [LARGE SCALE GENOMIC DNA]</scope>
    <source>
        <strain evidence="3">98AG31 / pathotype 3-4-7</strain>
    </source>
</reference>
<dbReference type="OrthoDB" id="2501299at2759"/>
<gene>
    <name evidence="2" type="ORF">MELLADRAFT_73209</name>
</gene>
<evidence type="ECO:0000256" key="1">
    <source>
        <dbReference type="SAM" id="MobiDB-lite"/>
    </source>
</evidence>
<feature type="region of interest" description="Disordered" evidence="1">
    <location>
        <begin position="1"/>
        <end position="31"/>
    </location>
</feature>
<dbReference type="VEuPathDB" id="FungiDB:MELLADRAFT_73209"/>
<feature type="compositionally biased region" description="Basic and acidic residues" evidence="1">
    <location>
        <begin position="10"/>
        <end position="19"/>
    </location>
</feature>
<dbReference type="GeneID" id="18932319"/>